<protein>
    <recommendedName>
        <fullName evidence="4">Lipoprotein</fullName>
    </recommendedName>
</protein>
<name>A0A840Y541_9PROT</name>
<proteinExistence type="predicted"/>
<accession>A0A840Y541</accession>
<keyword evidence="3" id="KW-1185">Reference proteome</keyword>
<evidence type="ECO:0000313" key="2">
    <source>
        <dbReference type="EMBL" id="MBB5693899.1"/>
    </source>
</evidence>
<organism evidence="2 3">
    <name type="scientific">Muricoccus pecuniae</name>
    <dbReference type="NCBI Taxonomy" id="693023"/>
    <lineage>
        <taxon>Bacteria</taxon>
        <taxon>Pseudomonadati</taxon>
        <taxon>Pseudomonadota</taxon>
        <taxon>Alphaproteobacteria</taxon>
        <taxon>Acetobacterales</taxon>
        <taxon>Roseomonadaceae</taxon>
        <taxon>Muricoccus</taxon>
    </lineage>
</organism>
<evidence type="ECO:0000313" key="3">
    <source>
        <dbReference type="Proteomes" id="UP000580654"/>
    </source>
</evidence>
<dbReference type="PROSITE" id="PS51257">
    <property type="entry name" value="PROKAR_LIPOPROTEIN"/>
    <property type="match status" value="1"/>
</dbReference>
<dbReference type="EMBL" id="JACIJD010000007">
    <property type="protein sequence ID" value="MBB5693899.1"/>
    <property type="molecule type" value="Genomic_DNA"/>
</dbReference>
<evidence type="ECO:0000256" key="1">
    <source>
        <dbReference type="SAM" id="SignalP"/>
    </source>
</evidence>
<dbReference type="RefSeq" id="WP_184516900.1">
    <property type="nucleotide sequence ID" value="NZ_JACIJD010000007.1"/>
</dbReference>
<sequence>MRRSYGSLGAAILLASLGAGCASTDTVEAFDQRVSTYVGRSEADVVSGLGVPSRTYDDPSGRRLLQYDFTSPASSPAVFPSLGLGFGSFGGGVGVGTGLGFGLGGFGQSSGQNCSLTFEVREGRVQSFNRRGDGCTAPVSA</sequence>
<keyword evidence="1" id="KW-0732">Signal</keyword>
<feature type="chain" id="PRO_5032748801" description="Lipoprotein" evidence="1">
    <location>
        <begin position="22"/>
        <end position="141"/>
    </location>
</feature>
<dbReference type="AlphaFoldDB" id="A0A840Y541"/>
<dbReference type="Proteomes" id="UP000580654">
    <property type="component" value="Unassembled WGS sequence"/>
</dbReference>
<evidence type="ECO:0008006" key="4">
    <source>
        <dbReference type="Google" id="ProtNLM"/>
    </source>
</evidence>
<comment type="caution">
    <text evidence="2">The sequence shown here is derived from an EMBL/GenBank/DDBJ whole genome shotgun (WGS) entry which is preliminary data.</text>
</comment>
<feature type="signal peptide" evidence="1">
    <location>
        <begin position="1"/>
        <end position="21"/>
    </location>
</feature>
<reference evidence="2 3" key="1">
    <citation type="submission" date="2020-08" db="EMBL/GenBank/DDBJ databases">
        <title>Genomic Encyclopedia of Type Strains, Phase IV (KMG-IV): sequencing the most valuable type-strain genomes for metagenomic binning, comparative biology and taxonomic classification.</title>
        <authorList>
            <person name="Goeker M."/>
        </authorList>
    </citation>
    <scope>NUCLEOTIDE SEQUENCE [LARGE SCALE GENOMIC DNA]</scope>
    <source>
        <strain evidence="2 3">DSM 25622</strain>
    </source>
</reference>
<gene>
    <name evidence="2" type="ORF">FHS87_001936</name>
</gene>